<proteinExistence type="predicted"/>
<reference evidence="1 2" key="1">
    <citation type="journal article" date="2021" name="Sci. Rep.">
        <title>The genome of the diatom Chaetoceros tenuissimus carries an ancient integrated fragment of an extant virus.</title>
        <authorList>
            <person name="Hongo Y."/>
            <person name="Kimura K."/>
            <person name="Takaki Y."/>
            <person name="Yoshida Y."/>
            <person name="Baba S."/>
            <person name="Kobayashi G."/>
            <person name="Nagasaki K."/>
            <person name="Hano T."/>
            <person name="Tomaru Y."/>
        </authorList>
    </citation>
    <scope>NUCLEOTIDE SEQUENCE [LARGE SCALE GENOMIC DNA]</scope>
    <source>
        <strain evidence="1 2">NIES-3715</strain>
    </source>
</reference>
<name>A0AAD3CZC5_9STRA</name>
<dbReference type="AlphaFoldDB" id="A0AAD3CZC5"/>
<gene>
    <name evidence="1" type="ORF">CTEN210_10266</name>
</gene>
<evidence type="ECO:0000313" key="2">
    <source>
        <dbReference type="Proteomes" id="UP001054902"/>
    </source>
</evidence>
<dbReference type="EMBL" id="BLLK01000047">
    <property type="protein sequence ID" value="GFH53790.1"/>
    <property type="molecule type" value="Genomic_DNA"/>
</dbReference>
<comment type="caution">
    <text evidence="1">The sequence shown here is derived from an EMBL/GenBank/DDBJ whole genome shotgun (WGS) entry which is preliminary data.</text>
</comment>
<evidence type="ECO:0000313" key="1">
    <source>
        <dbReference type="EMBL" id="GFH53790.1"/>
    </source>
</evidence>
<accession>A0AAD3CZC5</accession>
<dbReference type="Proteomes" id="UP001054902">
    <property type="component" value="Unassembled WGS sequence"/>
</dbReference>
<keyword evidence="2" id="KW-1185">Reference proteome</keyword>
<sequence>MINELYKENDEGADHIIPGLQEQIRQVEQEAVQIVDEDFRNFSWRNDAGERARRVYDWWRMLMNEKKTHLPFFQKAIRLVVLTQPSSASCERVFSQLTYIRRIVGDAVVGEMLELRALLRCNNGFVDDYTA</sequence>
<protein>
    <submittedName>
        <fullName evidence="1">Uncharacterized protein</fullName>
    </submittedName>
</protein>
<organism evidence="1 2">
    <name type="scientific">Chaetoceros tenuissimus</name>
    <dbReference type="NCBI Taxonomy" id="426638"/>
    <lineage>
        <taxon>Eukaryota</taxon>
        <taxon>Sar</taxon>
        <taxon>Stramenopiles</taxon>
        <taxon>Ochrophyta</taxon>
        <taxon>Bacillariophyta</taxon>
        <taxon>Coscinodiscophyceae</taxon>
        <taxon>Chaetocerotophycidae</taxon>
        <taxon>Chaetocerotales</taxon>
        <taxon>Chaetocerotaceae</taxon>
        <taxon>Chaetoceros</taxon>
    </lineage>
</organism>